<reference evidence="16" key="1">
    <citation type="submission" date="2020-05" db="EMBL/GenBank/DDBJ databases">
        <title>WGS assembly of Panicum virgatum.</title>
        <authorList>
            <person name="Lovell J.T."/>
            <person name="Jenkins J."/>
            <person name="Shu S."/>
            <person name="Juenger T.E."/>
            <person name="Schmutz J."/>
        </authorList>
    </citation>
    <scope>NUCLEOTIDE SEQUENCE</scope>
    <source>
        <strain evidence="16">AP13</strain>
    </source>
</reference>
<dbReference type="GO" id="GO:0003843">
    <property type="term" value="F:1,3-beta-D-glucan synthase activity"/>
    <property type="evidence" value="ECO:0007669"/>
    <property type="project" value="UniProtKB-EC"/>
</dbReference>
<evidence type="ECO:0000256" key="10">
    <source>
        <dbReference type="ARBA" id="ARBA00023136"/>
    </source>
</evidence>
<dbReference type="EMBL" id="CM029054">
    <property type="protein sequence ID" value="KAG2538776.1"/>
    <property type="molecule type" value="Genomic_DNA"/>
</dbReference>
<dbReference type="GO" id="GO:0008360">
    <property type="term" value="P:regulation of cell shape"/>
    <property type="evidence" value="ECO:0007669"/>
    <property type="project" value="UniProtKB-KW"/>
</dbReference>
<keyword evidence="9 14" id="KW-1133">Transmembrane helix</keyword>
<feature type="transmembrane region" description="Helical" evidence="14">
    <location>
        <begin position="568"/>
        <end position="587"/>
    </location>
</feature>
<dbReference type="InterPro" id="IPR026899">
    <property type="entry name" value="FKS1-like_dom1"/>
</dbReference>
<evidence type="ECO:0000259" key="15">
    <source>
        <dbReference type="SMART" id="SM01205"/>
    </source>
</evidence>
<feature type="domain" description="1,3-beta-glucan synthase component FKS1-like" evidence="15">
    <location>
        <begin position="353"/>
        <end position="466"/>
    </location>
</feature>
<feature type="transmembrane region" description="Helical" evidence="14">
    <location>
        <begin position="1786"/>
        <end position="1807"/>
    </location>
</feature>
<evidence type="ECO:0000256" key="9">
    <source>
        <dbReference type="ARBA" id="ARBA00022989"/>
    </source>
</evidence>
<name>A0A8T0MVG8_PANVG</name>
<feature type="transmembrane region" description="Helical" evidence="14">
    <location>
        <begin position="1475"/>
        <end position="1500"/>
    </location>
</feature>
<dbReference type="Pfam" id="PF25968">
    <property type="entry name" value="CALS1"/>
    <property type="match status" value="1"/>
</dbReference>
<dbReference type="PANTHER" id="PTHR12741">
    <property type="entry name" value="LYST-INTERACTING PROTEIN LIP5 DOPAMINE RESPONSIVE PROTEIN DRG-1"/>
    <property type="match status" value="1"/>
</dbReference>
<dbReference type="EC" id="2.4.1.34" evidence="3"/>
<comment type="catalytic activity">
    <reaction evidence="13">
        <text>[(1-&gt;3)-beta-D-glucosyl](n) + UDP-alpha-D-glucose = [(1-&gt;3)-beta-D-glucosyl](n+1) + UDP + H(+)</text>
        <dbReference type="Rhea" id="RHEA:21476"/>
        <dbReference type="Rhea" id="RHEA-COMP:11146"/>
        <dbReference type="Rhea" id="RHEA-COMP:14303"/>
        <dbReference type="ChEBI" id="CHEBI:15378"/>
        <dbReference type="ChEBI" id="CHEBI:37671"/>
        <dbReference type="ChEBI" id="CHEBI:58223"/>
        <dbReference type="ChEBI" id="CHEBI:58885"/>
        <dbReference type="EC" id="2.4.1.34"/>
    </reaction>
</comment>
<comment type="subcellular location">
    <subcellularLocation>
        <location evidence="1">Cell membrane</location>
        <topology evidence="1">Multi-pass membrane protein</topology>
    </subcellularLocation>
</comment>
<feature type="transmembrane region" description="Helical" evidence="14">
    <location>
        <begin position="1649"/>
        <end position="1671"/>
    </location>
</feature>
<accession>A0A8T0MVG8</accession>
<evidence type="ECO:0000256" key="4">
    <source>
        <dbReference type="ARBA" id="ARBA00022475"/>
    </source>
</evidence>
<keyword evidence="7 14" id="KW-0812">Transmembrane</keyword>
<keyword evidence="5" id="KW-0328">Glycosyltransferase</keyword>
<dbReference type="GO" id="GO:0000148">
    <property type="term" value="C:1,3-beta-D-glucan synthase complex"/>
    <property type="evidence" value="ECO:0007669"/>
    <property type="project" value="InterPro"/>
</dbReference>
<dbReference type="GO" id="GO:0005886">
    <property type="term" value="C:plasma membrane"/>
    <property type="evidence" value="ECO:0007669"/>
    <property type="project" value="TreeGrafter"/>
</dbReference>
<evidence type="ECO:0000256" key="3">
    <source>
        <dbReference type="ARBA" id="ARBA00012589"/>
    </source>
</evidence>
<dbReference type="Pfam" id="PF14288">
    <property type="entry name" value="FKS1_dom1"/>
    <property type="match status" value="1"/>
</dbReference>
<dbReference type="Proteomes" id="UP000823388">
    <property type="component" value="Chromosome 9N"/>
</dbReference>
<organism evidence="16 17">
    <name type="scientific">Panicum virgatum</name>
    <name type="common">Blackwell switchgrass</name>
    <dbReference type="NCBI Taxonomy" id="38727"/>
    <lineage>
        <taxon>Eukaryota</taxon>
        <taxon>Viridiplantae</taxon>
        <taxon>Streptophyta</taxon>
        <taxon>Embryophyta</taxon>
        <taxon>Tracheophyta</taxon>
        <taxon>Spermatophyta</taxon>
        <taxon>Magnoliopsida</taxon>
        <taxon>Liliopsida</taxon>
        <taxon>Poales</taxon>
        <taxon>Poaceae</taxon>
        <taxon>PACMAD clade</taxon>
        <taxon>Panicoideae</taxon>
        <taxon>Panicodae</taxon>
        <taxon>Paniceae</taxon>
        <taxon>Panicinae</taxon>
        <taxon>Panicum</taxon>
        <taxon>Panicum sect. Hiantes</taxon>
    </lineage>
</organism>
<comment type="caution">
    <text evidence="16">The sequence shown here is derived from an EMBL/GenBank/DDBJ whole genome shotgun (WGS) entry which is preliminary data.</text>
</comment>
<feature type="transmembrane region" description="Helical" evidence="14">
    <location>
        <begin position="1535"/>
        <end position="1557"/>
    </location>
</feature>
<evidence type="ECO:0000256" key="12">
    <source>
        <dbReference type="ARBA" id="ARBA00032165"/>
    </source>
</evidence>
<dbReference type="PANTHER" id="PTHR12741:SF67">
    <property type="entry name" value="CALLOSE SYNTHASE 10"/>
    <property type="match status" value="1"/>
</dbReference>
<gene>
    <name evidence="16" type="ORF">PVAP13_9NG359700</name>
</gene>
<feature type="transmembrane region" description="Helical" evidence="14">
    <location>
        <begin position="1624"/>
        <end position="1643"/>
    </location>
</feature>
<keyword evidence="4" id="KW-1003">Cell membrane</keyword>
<dbReference type="InterPro" id="IPR003440">
    <property type="entry name" value="Glyco_trans_48_dom"/>
</dbReference>
<evidence type="ECO:0000313" key="17">
    <source>
        <dbReference type="Proteomes" id="UP000823388"/>
    </source>
</evidence>
<comment type="similarity">
    <text evidence="2">Belongs to the glycosyltransferase 48 family.</text>
</comment>
<evidence type="ECO:0000256" key="7">
    <source>
        <dbReference type="ARBA" id="ARBA00022692"/>
    </source>
</evidence>
<evidence type="ECO:0000256" key="8">
    <source>
        <dbReference type="ARBA" id="ARBA00022960"/>
    </source>
</evidence>
<evidence type="ECO:0000256" key="1">
    <source>
        <dbReference type="ARBA" id="ARBA00004651"/>
    </source>
</evidence>
<feature type="transmembrane region" description="Helical" evidence="14">
    <location>
        <begin position="666"/>
        <end position="687"/>
    </location>
</feature>
<evidence type="ECO:0000256" key="11">
    <source>
        <dbReference type="ARBA" id="ARBA00023316"/>
    </source>
</evidence>
<feature type="transmembrane region" description="Helical" evidence="14">
    <location>
        <begin position="499"/>
        <end position="518"/>
    </location>
</feature>
<feature type="transmembrane region" description="Helical" evidence="14">
    <location>
        <begin position="1753"/>
        <end position="1774"/>
    </location>
</feature>
<dbReference type="InterPro" id="IPR058851">
    <property type="entry name" value="CALS1_helical"/>
</dbReference>
<evidence type="ECO:0000313" key="16">
    <source>
        <dbReference type="EMBL" id="KAG2538776.1"/>
    </source>
</evidence>
<dbReference type="SMART" id="SM01205">
    <property type="entry name" value="FKS1_dom1"/>
    <property type="match status" value="1"/>
</dbReference>
<proteinExistence type="inferred from homology"/>
<keyword evidence="6" id="KW-0808">Transferase</keyword>
<keyword evidence="17" id="KW-1185">Reference proteome</keyword>
<feature type="transmembrane region" description="Helical" evidence="14">
    <location>
        <begin position="530"/>
        <end position="556"/>
    </location>
</feature>
<evidence type="ECO:0000256" key="13">
    <source>
        <dbReference type="ARBA" id="ARBA00047777"/>
    </source>
</evidence>
<dbReference type="Pfam" id="PF02364">
    <property type="entry name" value="Glucan_synthase"/>
    <property type="match status" value="1"/>
</dbReference>
<protein>
    <recommendedName>
        <fullName evidence="12">1,3-beta-glucan synthase</fullName>
        <ecNumber evidence="3">2.4.1.34</ecNumber>
    </recommendedName>
    <alternativeName>
        <fullName evidence="12">1,3-beta-glucan synthase</fullName>
    </alternativeName>
</protein>
<sequence>MASSRRRRGGGPERAADNWERLVRAALKRDRDHLRAGGATGGLGLAAAVPASLGRTTNIEQILQAADDIEDEDPNVARILCEQAYTLAQNLDPSSEGRGMLQFKTGLQSVIKQKLAKKDGASIDRQNDIQVLWNFYLDYKSRRRIDDMQREQERLRESGTFSTEMGARAMEMKKVYVTLRALLDVLEILVGQSPTDRLHRQILEEIKKIKRSDAALRGELMPYNIVPLDAPSSVTNIIGFFPEVRAATTAIQNCEDLPRFTYDAPQLRQKDIFDLLQYVFGFQDDNIRNQRENVVLTLANAQSRLGLLDGTEPKIDERVVTEVFCKVLDNYIKWCRYLGKRVAWTSLEAVNKNRKIILVALYFLIWGEAANIRFLPECLCYIFHNMAKELDGILDSSEAEPAKSCITGDGSTSFLEKIITPIYETMAAEANNNNDGKAAHSAWRNYDDFNEYFWSRSCFELGWPPAEGSKFLRKPAKRKRTGKTNFVEHRTFLHLYRSFHRLWIFLLLMFQGLAIIAFRHGKINIDTFKILLSAGPAFFILNFIECCLDVMLMFGAYKTARGFAISRLVIRFFWLTAVSTFVTYLYVKVLEEKNARNSDSTYFRIYGLFLGGYAGVRIVFALMAKIPACHRLSSFSDRSQFFHFFKWIYQERYYIGRGLYESISDYARYVIFWIVILACKFTFAYFLQIRPLVEPTNIIVQLHDLKYSWHDLVSRGNKNALTILSLWAPVLAIYLMDIHIWYTLLSALVGGVMGARGRLGEIRSIEMLHKRFESFPEAFAKNLSPQRISSRPVAQDSEITKMYASIFSPFWNEIIKSLREEDYISHREMDLLMMPSNCGNLRLVQWPLFLLTSKIMLANDYASDCKDSQYELWNRISKDEYMAYAVKECYYSTERILHSLVDAEGQRWVERLFRDLNDSIAQGSLLVTINLRKLQLVQRKLTGLTGLLIRNETAGLAAGVTKALLELYEVITHEFLAANLREQFDTWQLLLRARNEGRLFSKIFWPNDPEMKEQVKRLHLLLTVKDSAANIPKNLEARRRLQFFTNSLFMDMPAAKPVAEMIPFSVFTPYYSETVLYSMSELCVENEDGISILFYLQKIYPDEWANFLERIGRGESSEDDFKDSPSDILELRFWVSYRGQTLARTVRGMMYYRRALMLQSYLEKRYLGGIEDGNSAVQFIDTQGYELSPDARAQADIKFTYVISCQIYGQQKQQKKQEAADIALLLQRNEALRVAFIYEEDSVSSDGHATKEYYSKLVKADVHGKDQEIYSIKLPGNPKLGEGKPENQNHAIIFTRGDAIQTIDMNQDNYLEEAMKMRNLLEEFRNDHGNHGIRNPTILGVREHVFTGSVSSLASFMSKQETSFVTLGQRVLAYLKVRMHYGHPDVFDRIFHITRGGISKASRVINISEDIYAGFNSTLRQGNITHHEYIQVGKGRDVGLNQIALFEGKVAGGNGEQVLSRDVYRLGQLFDFFRMLTFFFTTVGYYVCTMMTVLTVYIFLYGRVYLALSGLDYSISRQARFLGNTALDAALNAQFLVQIGVFTAVPMIMGFILELGLMKAVFSFITMQLQFCSVFFTFSLGTRTHYFGRTILHGGAKYRATGRGFVVRHIKFAENYRLYSRSHFVKALEVALLLIIYIAYGYTKGGSSSFILITISSWILVFSWLFAPYIFNPSGFEWQKTVEDFDDWTNWLLYKGGVGVKGDNSWESWWDEEQSHIRTFRGRILETILSLRFLIFQYGIVYKLKITSHNTSLAVYGFSWIVLLVTVLLFKLFTATPKKSTALPTFVRFLQGLLALGIIAGIALLIVFTRFTIADLFASALAFIATVGHHMEGVSKNSWALGLCTRDCTDV</sequence>
<evidence type="ECO:0000256" key="2">
    <source>
        <dbReference type="ARBA" id="ARBA00009040"/>
    </source>
</evidence>
<evidence type="ECO:0000256" key="6">
    <source>
        <dbReference type="ARBA" id="ARBA00022679"/>
    </source>
</evidence>
<evidence type="ECO:0000256" key="5">
    <source>
        <dbReference type="ARBA" id="ARBA00022676"/>
    </source>
</evidence>
<feature type="transmembrane region" description="Helical" evidence="14">
    <location>
        <begin position="602"/>
        <end position="624"/>
    </location>
</feature>
<keyword evidence="8" id="KW-0133">Cell shape</keyword>
<keyword evidence="10 14" id="KW-0472">Membrane</keyword>
<dbReference type="GO" id="GO:0006075">
    <property type="term" value="P:(1-&gt;3)-beta-D-glucan biosynthetic process"/>
    <property type="evidence" value="ECO:0007669"/>
    <property type="project" value="InterPro"/>
</dbReference>
<feature type="transmembrane region" description="Helical" evidence="14">
    <location>
        <begin position="731"/>
        <end position="755"/>
    </location>
</feature>
<evidence type="ECO:0000256" key="14">
    <source>
        <dbReference type="SAM" id="Phobius"/>
    </source>
</evidence>
<keyword evidence="11" id="KW-0961">Cell wall biogenesis/degradation</keyword>